<dbReference type="Gramene" id="PNW73932">
    <property type="protein sequence ID" value="PNW73932"/>
    <property type="gene ID" value="CHLRE_13g578700v5"/>
</dbReference>
<sequence>MEVITAVKAVKAAAASRGVKGVELGQLMACLASIPAEEYRAFILPIADDPEAVFAYVQLRYKAQGVGFGSHNRASISTAPAVGARAPTAQQPYADMAMLKDALAEQMRPLMSKLQEVLADNAARHHHPNWADVRREWAMSTAAVPKQKKVL</sequence>
<protein>
    <submittedName>
        <fullName evidence="1">Uncharacterized protein</fullName>
    </submittedName>
</protein>
<gene>
    <name evidence="1" type="ORF">CHLRE_13g578700v5</name>
</gene>
<dbReference type="AlphaFoldDB" id="A0A2K3D069"/>
<dbReference type="RefSeq" id="XP_001693555.2">
    <property type="nucleotide sequence ID" value="XM_001693503.2"/>
</dbReference>
<organism evidence="1 2">
    <name type="scientific">Chlamydomonas reinhardtii</name>
    <name type="common">Chlamydomonas smithii</name>
    <dbReference type="NCBI Taxonomy" id="3055"/>
    <lineage>
        <taxon>Eukaryota</taxon>
        <taxon>Viridiplantae</taxon>
        <taxon>Chlorophyta</taxon>
        <taxon>core chlorophytes</taxon>
        <taxon>Chlorophyceae</taxon>
        <taxon>CS clade</taxon>
        <taxon>Chlamydomonadales</taxon>
        <taxon>Chlamydomonadaceae</taxon>
        <taxon>Chlamydomonas</taxon>
    </lineage>
</organism>
<dbReference type="KEGG" id="cre:CHLRE_13g578700v5"/>
<dbReference type="PaxDb" id="3055-EDP08809"/>
<dbReference type="EMBL" id="CM008974">
    <property type="protein sequence ID" value="PNW73932.1"/>
    <property type="molecule type" value="Genomic_DNA"/>
</dbReference>
<proteinExistence type="predicted"/>
<dbReference type="ExpressionAtlas" id="A0A2K3D069">
    <property type="expression patterns" value="differential"/>
</dbReference>
<evidence type="ECO:0000313" key="2">
    <source>
        <dbReference type="Proteomes" id="UP000006906"/>
    </source>
</evidence>
<evidence type="ECO:0000313" key="1">
    <source>
        <dbReference type="EMBL" id="PNW73932.1"/>
    </source>
</evidence>
<name>A0A2K3D069_CHLRE</name>
<dbReference type="InParanoid" id="A0A2K3D069"/>
<dbReference type="Proteomes" id="UP000006906">
    <property type="component" value="Chromosome 13"/>
</dbReference>
<keyword evidence="2" id="KW-1185">Reference proteome</keyword>
<reference evidence="1 2" key="1">
    <citation type="journal article" date="2007" name="Science">
        <title>The Chlamydomonas genome reveals the evolution of key animal and plant functions.</title>
        <authorList>
            <person name="Merchant S.S."/>
            <person name="Prochnik S.E."/>
            <person name="Vallon O."/>
            <person name="Harris E.H."/>
            <person name="Karpowicz S.J."/>
            <person name="Witman G.B."/>
            <person name="Terry A."/>
            <person name="Salamov A."/>
            <person name="Fritz-Laylin L.K."/>
            <person name="Marechal-Drouard L."/>
            <person name="Marshall W.F."/>
            <person name="Qu L.H."/>
            <person name="Nelson D.R."/>
            <person name="Sanderfoot A.A."/>
            <person name="Spalding M.H."/>
            <person name="Kapitonov V.V."/>
            <person name="Ren Q."/>
            <person name="Ferris P."/>
            <person name="Lindquist E."/>
            <person name="Shapiro H."/>
            <person name="Lucas S.M."/>
            <person name="Grimwood J."/>
            <person name="Schmutz J."/>
            <person name="Cardol P."/>
            <person name="Cerutti H."/>
            <person name="Chanfreau G."/>
            <person name="Chen C.L."/>
            <person name="Cognat V."/>
            <person name="Croft M.T."/>
            <person name="Dent R."/>
            <person name="Dutcher S."/>
            <person name="Fernandez E."/>
            <person name="Fukuzawa H."/>
            <person name="Gonzalez-Ballester D."/>
            <person name="Gonzalez-Halphen D."/>
            <person name="Hallmann A."/>
            <person name="Hanikenne M."/>
            <person name="Hippler M."/>
            <person name="Inwood W."/>
            <person name="Jabbari K."/>
            <person name="Kalanon M."/>
            <person name="Kuras R."/>
            <person name="Lefebvre P.A."/>
            <person name="Lemaire S.D."/>
            <person name="Lobanov A.V."/>
            <person name="Lohr M."/>
            <person name="Manuell A."/>
            <person name="Meier I."/>
            <person name="Mets L."/>
            <person name="Mittag M."/>
            <person name="Mittelmeier T."/>
            <person name="Moroney J.V."/>
            <person name="Moseley J."/>
            <person name="Napoli C."/>
            <person name="Nedelcu A.M."/>
            <person name="Niyogi K."/>
            <person name="Novoselov S.V."/>
            <person name="Paulsen I.T."/>
            <person name="Pazour G."/>
            <person name="Purton S."/>
            <person name="Ral J.P."/>
            <person name="Riano-Pachon D.M."/>
            <person name="Riekhof W."/>
            <person name="Rymarquis L."/>
            <person name="Schroda M."/>
            <person name="Stern D."/>
            <person name="Umen J."/>
            <person name="Willows R."/>
            <person name="Wilson N."/>
            <person name="Zimmer S.L."/>
            <person name="Allmer J."/>
            <person name="Balk J."/>
            <person name="Bisova K."/>
            <person name="Chen C.J."/>
            <person name="Elias M."/>
            <person name="Gendler K."/>
            <person name="Hauser C."/>
            <person name="Lamb M.R."/>
            <person name="Ledford H."/>
            <person name="Long J.C."/>
            <person name="Minagawa J."/>
            <person name="Page M.D."/>
            <person name="Pan J."/>
            <person name="Pootakham W."/>
            <person name="Roje S."/>
            <person name="Rose A."/>
            <person name="Stahlberg E."/>
            <person name="Terauchi A.M."/>
            <person name="Yang P."/>
            <person name="Ball S."/>
            <person name="Bowler C."/>
            <person name="Dieckmann C.L."/>
            <person name="Gladyshev V.N."/>
            <person name="Green P."/>
            <person name="Jorgensen R."/>
            <person name="Mayfield S."/>
            <person name="Mueller-Roeber B."/>
            <person name="Rajamani S."/>
            <person name="Sayre R.T."/>
            <person name="Brokstein P."/>
            <person name="Dubchak I."/>
            <person name="Goodstein D."/>
            <person name="Hornick L."/>
            <person name="Huang Y.W."/>
            <person name="Jhaveri J."/>
            <person name="Luo Y."/>
            <person name="Martinez D."/>
            <person name="Ngau W.C."/>
            <person name="Otillar B."/>
            <person name="Poliakov A."/>
            <person name="Porter A."/>
            <person name="Szajkowski L."/>
            <person name="Werner G."/>
            <person name="Zhou K."/>
            <person name="Grigoriev I.V."/>
            <person name="Rokhsar D.S."/>
            <person name="Grossman A.R."/>
        </authorList>
    </citation>
    <scope>NUCLEOTIDE SEQUENCE [LARGE SCALE GENOMIC DNA]</scope>
    <source>
        <strain evidence="2">CC-503</strain>
    </source>
</reference>
<dbReference type="GeneID" id="5719282"/>
<accession>A0A2K3D069</accession>